<sequence length="273" mass="29434">MKNSLVLCVSLLLPLTFSHAQESISIDAESASFKSGTSPQLGTLINTDGTSFTTQRRGAGDHPAISSRFNSTPAGNSSVKFQLAPLPNNDAKRSELVISNKPAFDIQASLQFKVYIPEDGTFHVQQSGPDTWLALVQLWQNLNCTVACNPPVSLEVEDGANPDANPVLVRLRVRNDQTGNYPIVPYTGSLSKGVWHYFKLNIKPSVGTGGNVGKVEIYYGNDANNNTLVGSYSGQVGFSSNPPSFLQKIGLYGGQLNQGLQTAYFDDIQYTSP</sequence>
<organism evidence="2 3">
    <name type="scientific">Chitiniphilus purpureus</name>
    <dbReference type="NCBI Taxonomy" id="2981137"/>
    <lineage>
        <taxon>Bacteria</taxon>
        <taxon>Pseudomonadati</taxon>
        <taxon>Pseudomonadota</taxon>
        <taxon>Betaproteobacteria</taxon>
        <taxon>Neisseriales</taxon>
        <taxon>Chitinibacteraceae</taxon>
        <taxon>Chitiniphilus</taxon>
    </lineage>
</organism>
<dbReference type="InterPro" id="IPR025975">
    <property type="entry name" value="Polysacc_lyase"/>
</dbReference>
<feature type="signal peptide" evidence="1">
    <location>
        <begin position="1"/>
        <end position="20"/>
    </location>
</feature>
<protein>
    <submittedName>
        <fullName evidence="2">Heparin lyase I family protein</fullName>
    </submittedName>
</protein>
<dbReference type="GO" id="GO:0016829">
    <property type="term" value="F:lyase activity"/>
    <property type="evidence" value="ECO:0007669"/>
    <property type="project" value="UniProtKB-KW"/>
</dbReference>
<feature type="chain" id="PRO_5046054458" evidence="1">
    <location>
        <begin position="21"/>
        <end position="273"/>
    </location>
</feature>
<evidence type="ECO:0000256" key="1">
    <source>
        <dbReference type="SAM" id="SignalP"/>
    </source>
</evidence>
<reference evidence="2" key="1">
    <citation type="submission" date="2022-10" db="EMBL/GenBank/DDBJ databases">
        <title>Chitiniphilus purpureus sp. nov., a novel chitin-degrading bacterium isolated from crawfish pond sediment.</title>
        <authorList>
            <person name="Li K."/>
        </authorList>
    </citation>
    <scope>NUCLEOTIDE SEQUENCE</scope>
    <source>
        <strain evidence="2">CD1</strain>
    </source>
</reference>
<keyword evidence="2" id="KW-0456">Lyase</keyword>
<accession>A0ABY6DK47</accession>
<evidence type="ECO:0000313" key="3">
    <source>
        <dbReference type="Proteomes" id="UP001061302"/>
    </source>
</evidence>
<keyword evidence="3" id="KW-1185">Reference proteome</keyword>
<dbReference type="EMBL" id="CP106753">
    <property type="protein sequence ID" value="UXY14063.1"/>
    <property type="molecule type" value="Genomic_DNA"/>
</dbReference>
<name>A0ABY6DK47_9NEIS</name>
<evidence type="ECO:0000313" key="2">
    <source>
        <dbReference type="EMBL" id="UXY14063.1"/>
    </source>
</evidence>
<proteinExistence type="predicted"/>
<dbReference type="RefSeq" id="WP_263123362.1">
    <property type="nucleotide sequence ID" value="NZ_CP106753.1"/>
</dbReference>
<dbReference type="Pfam" id="PF14099">
    <property type="entry name" value="Polysacc_lyase"/>
    <property type="match status" value="1"/>
</dbReference>
<gene>
    <name evidence="2" type="ORF">N8I74_12110</name>
</gene>
<dbReference type="Proteomes" id="UP001061302">
    <property type="component" value="Chromosome"/>
</dbReference>
<dbReference type="Gene3D" id="2.60.120.200">
    <property type="match status" value="1"/>
</dbReference>
<keyword evidence="1" id="KW-0732">Signal</keyword>